<dbReference type="EMBL" id="JALQCW010000042">
    <property type="protein sequence ID" value="MCK9799489.1"/>
    <property type="molecule type" value="Genomic_DNA"/>
</dbReference>
<dbReference type="Proteomes" id="UP001155059">
    <property type="component" value="Unassembled WGS sequence"/>
</dbReference>
<dbReference type="NCBIfam" id="TIGR04061">
    <property type="entry name" value="AZL_007950_fam"/>
    <property type="match status" value="1"/>
</dbReference>
<organism evidence="1 2">
    <name type="scientific">Pseudomonas morbosilactucae</name>
    <dbReference type="NCBI Taxonomy" id="2938197"/>
    <lineage>
        <taxon>Bacteria</taxon>
        <taxon>Pseudomonadati</taxon>
        <taxon>Pseudomonadota</taxon>
        <taxon>Gammaproteobacteria</taxon>
        <taxon>Pseudomonadales</taxon>
        <taxon>Pseudomonadaceae</taxon>
        <taxon>Pseudomonas</taxon>
    </lineage>
</organism>
<sequence>MRDSTGQAASAARRGRQASRAGRADFLLPFPDYPGNARSFVHLDTRLLPYWHTLFDVCPGLLKLDPPDGLNIFRGFMTWAYRHHPPLNWTYYLSLCRWLLGSAYKTRIHPEHIEAFMSAAAARWITTDDSQAQGLVLAWRGPPEPVFDCTVFDWKVAPRLAVGAEHEEALPPVPWDFAWCPLTGKGAGGFRRWLPIP</sequence>
<reference evidence="1 2" key="2">
    <citation type="journal article" date="2023" name="Plant Pathol.">
        <title>Dismantling and reorganizing Pseudomonas marginalis sensu#lato.</title>
        <authorList>
            <person name="Sawada H."/>
            <person name="Fujikawa T."/>
            <person name="Satou M."/>
        </authorList>
    </citation>
    <scope>NUCLEOTIDE SEQUENCE [LARGE SCALE GENOMIC DNA]</scope>
    <source>
        <strain evidence="1 2">MAFF 302030</strain>
    </source>
</reference>
<dbReference type="AlphaFoldDB" id="A0A9X1YX08"/>
<comment type="caution">
    <text evidence="1">The sequence shown here is derived from an EMBL/GenBank/DDBJ whole genome shotgun (WGS) entry which is preliminary data.</text>
</comment>
<accession>A0A9X1YX08</accession>
<protein>
    <submittedName>
        <fullName evidence="1">Natural product biosynthesis protein</fullName>
    </submittedName>
</protein>
<evidence type="ECO:0000313" key="2">
    <source>
        <dbReference type="Proteomes" id="UP001155059"/>
    </source>
</evidence>
<dbReference type="RefSeq" id="WP_268265809.1">
    <property type="nucleotide sequence ID" value="NZ_JALQCW010000042.1"/>
</dbReference>
<proteinExistence type="predicted"/>
<reference evidence="1 2" key="1">
    <citation type="journal article" date="2022" name="Int. J. Syst. Evol. Microbiol.">
        <title>Pseudomonas aegrilactucae sp. nov. and Pseudomonas morbosilactucae sp. nov., pathogens causing bacterial rot of lettuce in Japan.</title>
        <authorList>
            <person name="Sawada H."/>
            <person name="Fujikawa T."/>
            <person name="Satou M."/>
        </authorList>
    </citation>
    <scope>NUCLEOTIDE SEQUENCE [LARGE SCALE GENOMIC DNA]</scope>
    <source>
        <strain evidence="1 2">MAFF 302030</strain>
    </source>
</reference>
<evidence type="ECO:0000313" key="1">
    <source>
        <dbReference type="EMBL" id="MCK9799489.1"/>
    </source>
</evidence>
<gene>
    <name evidence="1" type="ORF">M1B34_17705</name>
</gene>
<name>A0A9X1YX08_9PSED</name>
<dbReference type="InterPro" id="IPR023973">
    <property type="entry name" value="MbnC-like"/>
</dbReference>